<dbReference type="Gene3D" id="3.40.50.2000">
    <property type="entry name" value="Glycogen Phosphorylase B"/>
    <property type="match status" value="1"/>
</dbReference>
<keyword evidence="1" id="KW-0328">Glycosyltransferase</keyword>
<dbReference type="EC" id="2.4.-.-" evidence="1"/>
<dbReference type="EMBL" id="JAUHPW010000004">
    <property type="protein sequence ID" value="MDN4475425.1"/>
    <property type="molecule type" value="Genomic_DNA"/>
</dbReference>
<name>A0ABT8G8F2_9MICO</name>
<proteinExistence type="predicted"/>
<dbReference type="GO" id="GO:0016757">
    <property type="term" value="F:glycosyltransferase activity"/>
    <property type="evidence" value="ECO:0007669"/>
    <property type="project" value="UniProtKB-KW"/>
</dbReference>
<organism evidence="1 2">
    <name type="scientific">Demequina litoralis</name>
    <dbReference type="NCBI Taxonomy" id="3051660"/>
    <lineage>
        <taxon>Bacteria</taxon>
        <taxon>Bacillati</taxon>
        <taxon>Actinomycetota</taxon>
        <taxon>Actinomycetes</taxon>
        <taxon>Micrococcales</taxon>
        <taxon>Demequinaceae</taxon>
        <taxon>Demequina</taxon>
    </lineage>
</organism>
<gene>
    <name evidence="1" type="ORF">QQX09_06110</name>
</gene>
<evidence type="ECO:0000313" key="1">
    <source>
        <dbReference type="EMBL" id="MDN4475425.1"/>
    </source>
</evidence>
<accession>A0ABT8G8F2</accession>
<dbReference type="SUPFAM" id="SSF53756">
    <property type="entry name" value="UDP-Glycosyltransferase/glycogen phosphorylase"/>
    <property type="match status" value="1"/>
</dbReference>
<comment type="caution">
    <text evidence="1">The sequence shown here is derived from an EMBL/GenBank/DDBJ whole genome shotgun (WGS) entry which is preliminary data.</text>
</comment>
<dbReference type="Pfam" id="PF13692">
    <property type="entry name" value="Glyco_trans_1_4"/>
    <property type="match status" value="1"/>
</dbReference>
<reference evidence="1" key="1">
    <citation type="submission" date="2023-06" db="EMBL/GenBank/DDBJ databases">
        <title>Sysu t00192.</title>
        <authorList>
            <person name="Gao L."/>
            <person name="Fang B.-Z."/>
            <person name="Li W.-J."/>
        </authorList>
    </citation>
    <scope>NUCLEOTIDE SEQUENCE</scope>
    <source>
        <strain evidence="1">SYSU T00192</strain>
    </source>
</reference>
<sequence>MTIETALLAYPMHGQHKLSNEGYRTRDGHLIEWFGNRLDGRGTVTVVSRPEPAVLLPWRRYPARTVAPNTKPVTIVSRRIPSLRDRQKWWVDSLNAYHRGNPVIDTPVVTWNPFLSLSSAWQAIVRSRQPVAFDLLDDWTIHHAFEGVRGDVDRAYRVLFEHASSVTANAEGTVELAQRYGRDDVALLTNGCDPDRFSALSAATGAMTVGYVGKIGRRLDLALIVRAACELPQVRFLFAGPVLDREYAGPMKACANIEMLGDVHYDDVPSLLSTLDIGWVPHRVGTGEVGGDVIKTYEYRAAGLPVLTTPVTGASSRGLDQVTVLGATDHVAWLAALEATGPRVPRAISTLPDDVRWSEKADFILGKLGLEPPVQRSRHQQPD</sequence>
<dbReference type="RefSeq" id="WP_301132179.1">
    <property type="nucleotide sequence ID" value="NZ_JAUHPW010000004.1"/>
</dbReference>
<evidence type="ECO:0000313" key="2">
    <source>
        <dbReference type="Proteomes" id="UP001172728"/>
    </source>
</evidence>
<keyword evidence="1" id="KW-0808">Transferase</keyword>
<keyword evidence="2" id="KW-1185">Reference proteome</keyword>
<protein>
    <submittedName>
        <fullName evidence="1">Glycosyltransferase</fullName>
        <ecNumber evidence="1">2.4.-.-</ecNumber>
    </submittedName>
</protein>
<dbReference type="Proteomes" id="UP001172728">
    <property type="component" value="Unassembled WGS sequence"/>
</dbReference>